<keyword evidence="1" id="KW-0472">Membrane</keyword>
<gene>
    <name evidence="2" type="ORF">HD592_000031</name>
</gene>
<proteinExistence type="predicted"/>
<dbReference type="Proteomes" id="UP000617426">
    <property type="component" value="Unassembled WGS sequence"/>
</dbReference>
<keyword evidence="3" id="KW-1185">Reference proteome</keyword>
<name>A0A923E4F0_9ACTO</name>
<evidence type="ECO:0000313" key="2">
    <source>
        <dbReference type="EMBL" id="MBB6333466.1"/>
    </source>
</evidence>
<keyword evidence="1" id="KW-1133">Transmembrane helix</keyword>
<evidence type="ECO:0000256" key="1">
    <source>
        <dbReference type="SAM" id="Phobius"/>
    </source>
</evidence>
<reference evidence="2" key="1">
    <citation type="submission" date="2020-08" db="EMBL/GenBank/DDBJ databases">
        <title>Sequencing the genomes of 1000 actinobacteria strains.</title>
        <authorList>
            <person name="Klenk H.-P."/>
        </authorList>
    </citation>
    <scope>NUCLEOTIDE SEQUENCE</scope>
    <source>
        <strain evidence="2">DSM 10695</strain>
    </source>
</reference>
<accession>A0A923E4F0</accession>
<feature type="transmembrane region" description="Helical" evidence="1">
    <location>
        <begin position="78"/>
        <end position="101"/>
    </location>
</feature>
<sequence length="265" mass="28986">MTTKMLLELVAFTGFIWFLWAMAMFTDTVVGRAAIAVGGAFGRGVIAGLFPLTGLAFTSSILVELIGPTGFYATIPGAVLLGVLVLLFVVAGGGGLVVWIFDVDLPEWAYPEYHARRRRQRRVEDDEVKRSDMYHVASHPDPEASVRVSAELVSPNALRVRRPWSWYNSALRSVLITVNGVRVGRIWNGQTRLFPLPKGDVAVYAVLDWATSDLVYSVLPEGHCLDVTLTFASPDKMFTNPNTYLRLHPTNPDDGGVAQAGPGEP</sequence>
<feature type="transmembrane region" description="Helical" evidence="1">
    <location>
        <begin position="45"/>
        <end position="66"/>
    </location>
</feature>
<organism evidence="2 3">
    <name type="scientific">Schaalia hyovaginalis</name>
    <dbReference type="NCBI Taxonomy" id="29316"/>
    <lineage>
        <taxon>Bacteria</taxon>
        <taxon>Bacillati</taxon>
        <taxon>Actinomycetota</taxon>
        <taxon>Actinomycetes</taxon>
        <taxon>Actinomycetales</taxon>
        <taxon>Actinomycetaceae</taxon>
        <taxon>Schaalia</taxon>
    </lineage>
</organism>
<protein>
    <submittedName>
        <fullName evidence="2">Uncharacterized protein</fullName>
    </submittedName>
</protein>
<dbReference type="RefSeq" id="WP_184451187.1">
    <property type="nucleotide sequence ID" value="NZ_JACHMK010000001.1"/>
</dbReference>
<evidence type="ECO:0000313" key="3">
    <source>
        <dbReference type="Proteomes" id="UP000617426"/>
    </source>
</evidence>
<comment type="caution">
    <text evidence="2">The sequence shown here is derived from an EMBL/GenBank/DDBJ whole genome shotgun (WGS) entry which is preliminary data.</text>
</comment>
<dbReference type="AlphaFoldDB" id="A0A923E4F0"/>
<feature type="transmembrane region" description="Helical" evidence="1">
    <location>
        <begin position="7"/>
        <end position="25"/>
    </location>
</feature>
<keyword evidence="1" id="KW-0812">Transmembrane</keyword>
<dbReference type="EMBL" id="JACHMK010000001">
    <property type="protein sequence ID" value="MBB6333466.1"/>
    <property type="molecule type" value="Genomic_DNA"/>
</dbReference>